<accession>A0A7W5E469</accession>
<proteinExistence type="predicted"/>
<protein>
    <submittedName>
        <fullName evidence="1">Uncharacterized protein</fullName>
    </submittedName>
</protein>
<comment type="caution">
    <text evidence="1">The sequence shown here is derived from an EMBL/GenBank/DDBJ whole genome shotgun (WGS) entry which is preliminary data.</text>
</comment>
<organism evidence="1 2">
    <name type="scientific">Aporhodopirellula rubra</name>
    <dbReference type="NCBI Taxonomy" id="980271"/>
    <lineage>
        <taxon>Bacteria</taxon>
        <taxon>Pseudomonadati</taxon>
        <taxon>Planctomycetota</taxon>
        <taxon>Planctomycetia</taxon>
        <taxon>Pirellulales</taxon>
        <taxon>Pirellulaceae</taxon>
        <taxon>Aporhodopirellula</taxon>
    </lineage>
</organism>
<gene>
    <name evidence="1" type="ORF">FHS27_005304</name>
</gene>
<evidence type="ECO:0000313" key="1">
    <source>
        <dbReference type="EMBL" id="MBB3209464.1"/>
    </source>
</evidence>
<name>A0A7W5E469_9BACT</name>
<evidence type="ECO:0000313" key="2">
    <source>
        <dbReference type="Proteomes" id="UP000536179"/>
    </source>
</evidence>
<reference evidence="1 2" key="1">
    <citation type="submission" date="2020-08" db="EMBL/GenBank/DDBJ databases">
        <title>Genomic Encyclopedia of Type Strains, Phase III (KMG-III): the genomes of soil and plant-associated and newly described type strains.</title>
        <authorList>
            <person name="Whitman W."/>
        </authorList>
    </citation>
    <scope>NUCLEOTIDE SEQUENCE [LARGE SCALE GENOMIC DNA]</scope>
    <source>
        <strain evidence="1 2">CECT 8075</strain>
    </source>
</reference>
<dbReference type="Proteomes" id="UP000536179">
    <property type="component" value="Unassembled WGS sequence"/>
</dbReference>
<keyword evidence="2" id="KW-1185">Reference proteome</keyword>
<dbReference type="RefSeq" id="WP_261363960.1">
    <property type="nucleotide sequence ID" value="NZ_JACHXU010000024.1"/>
</dbReference>
<dbReference type="EMBL" id="JACHXU010000024">
    <property type="protein sequence ID" value="MBB3209464.1"/>
    <property type="molecule type" value="Genomic_DNA"/>
</dbReference>
<sequence length="41" mass="4494">MEQFAYIIGKMDAIEQSDGTSLLDNTLFTWGSGLDDGSTHQ</sequence>
<dbReference type="AlphaFoldDB" id="A0A7W5E469"/>